<dbReference type="SUPFAM" id="SSF50331">
    <property type="entry name" value="MOP-like"/>
    <property type="match status" value="1"/>
</dbReference>
<feature type="domain" description="ABC transporter" evidence="8">
    <location>
        <begin position="4"/>
        <end position="234"/>
    </location>
</feature>
<dbReference type="GO" id="GO:0055052">
    <property type="term" value="C:ATP-binding cassette (ABC) transporter complex, substrate-binding subunit-containing"/>
    <property type="evidence" value="ECO:0007669"/>
    <property type="project" value="TreeGrafter"/>
</dbReference>
<organism evidence="9 10">
    <name type="scientific">Stella humosa</name>
    <dbReference type="NCBI Taxonomy" id="94"/>
    <lineage>
        <taxon>Bacteria</taxon>
        <taxon>Pseudomonadati</taxon>
        <taxon>Pseudomonadota</taxon>
        <taxon>Alphaproteobacteria</taxon>
        <taxon>Rhodospirillales</taxon>
        <taxon>Stellaceae</taxon>
        <taxon>Stella</taxon>
    </lineage>
</organism>
<protein>
    <submittedName>
        <fullName evidence="9">Multiple sugar transport system ATP-binding protein</fullName>
    </submittedName>
</protein>
<evidence type="ECO:0000259" key="8">
    <source>
        <dbReference type="PROSITE" id="PS50893"/>
    </source>
</evidence>
<keyword evidence="7" id="KW-0472">Membrane</keyword>
<dbReference type="SUPFAM" id="SSF52540">
    <property type="entry name" value="P-loop containing nucleoside triphosphate hydrolases"/>
    <property type="match status" value="1"/>
</dbReference>
<dbReference type="GO" id="GO:0015423">
    <property type="term" value="F:ABC-type maltose transporter activity"/>
    <property type="evidence" value="ECO:0007669"/>
    <property type="project" value="TreeGrafter"/>
</dbReference>
<evidence type="ECO:0000256" key="5">
    <source>
        <dbReference type="ARBA" id="ARBA00022741"/>
    </source>
</evidence>
<dbReference type="EMBL" id="RJKX01000014">
    <property type="protein sequence ID" value="ROP90622.1"/>
    <property type="molecule type" value="Genomic_DNA"/>
</dbReference>
<dbReference type="GO" id="GO:0005524">
    <property type="term" value="F:ATP binding"/>
    <property type="evidence" value="ECO:0007669"/>
    <property type="project" value="UniProtKB-KW"/>
</dbReference>
<evidence type="ECO:0000256" key="3">
    <source>
        <dbReference type="ARBA" id="ARBA00022475"/>
    </source>
</evidence>
<proteinExistence type="inferred from homology"/>
<evidence type="ECO:0000256" key="1">
    <source>
        <dbReference type="ARBA" id="ARBA00005417"/>
    </source>
</evidence>
<dbReference type="PANTHER" id="PTHR43875">
    <property type="entry name" value="MALTODEXTRIN IMPORT ATP-BINDING PROTEIN MSMX"/>
    <property type="match status" value="1"/>
</dbReference>
<dbReference type="Pfam" id="PF17912">
    <property type="entry name" value="OB_MalK"/>
    <property type="match status" value="1"/>
</dbReference>
<dbReference type="GO" id="GO:0016887">
    <property type="term" value="F:ATP hydrolysis activity"/>
    <property type="evidence" value="ECO:0007669"/>
    <property type="project" value="InterPro"/>
</dbReference>
<evidence type="ECO:0000313" key="9">
    <source>
        <dbReference type="EMBL" id="ROP90622.1"/>
    </source>
</evidence>
<evidence type="ECO:0000256" key="4">
    <source>
        <dbReference type="ARBA" id="ARBA00022519"/>
    </source>
</evidence>
<evidence type="ECO:0000256" key="6">
    <source>
        <dbReference type="ARBA" id="ARBA00022840"/>
    </source>
</evidence>
<keyword evidence="6 9" id="KW-0067">ATP-binding</keyword>
<dbReference type="InterPro" id="IPR015855">
    <property type="entry name" value="ABC_transpr_MalK-like"/>
</dbReference>
<dbReference type="InterPro" id="IPR003593">
    <property type="entry name" value="AAA+_ATPase"/>
</dbReference>
<dbReference type="PROSITE" id="PS50893">
    <property type="entry name" value="ABC_TRANSPORTER_2"/>
    <property type="match status" value="1"/>
</dbReference>
<dbReference type="FunFam" id="3.40.50.300:FF:000042">
    <property type="entry name" value="Maltose/maltodextrin ABC transporter, ATP-binding protein"/>
    <property type="match status" value="1"/>
</dbReference>
<dbReference type="PROSITE" id="PS00211">
    <property type="entry name" value="ABC_TRANSPORTER_1"/>
    <property type="match status" value="1"/>
</dbReference>
<evidence type="ECO:0000313" key="10">
    <source>
        <dbReference type="Proteomes" id="UP000278222"/>
    </source>
</evidence>
<dbReference type="InterPro" id="IPR003439">
    <property type="entry name" value="ABC_transporter-like_ATP-bd"/>
</dbReference>
<reference evidence="9 10" key="1">
    <citation type="submission" date="2018-11" db="EMBL/GenBank/DDBJ databases">
        <title>Genomic Encyclopedia of Type Strains, Phase IV (KMG-IV): sequencing the most valuable type-strain genomes for metagenomic binning, comparative biology and taxonomic classification.</title>
        <authorList>
            <person name="Goeker M."/>
        </authorList>
    </citation>
    <scope>NUCLEOTIDE SEQUENCE [LARGE SCALE GENOMIC DNA]</scope>
    <source>
        <strain evidence="9 10">DSM 5900</strain>
    </source>
</reference>
<dbReference type="Gene3D" id="2.40.50.100">
    <property type="match status" value="1"/>
</dbReference>
<comment type="caution">
    <text evidence="9">The sequence shown here is derived from an EMBL/GenBank/DDBJ whole genome shotgun (WGS) entry which is preliminary data.</text>
</comment>
<dbReference type="GO" id="GO:1990060">
    <property type="term" value="C:maltose transport complex"/>
    <property type="evidence" value="ECO:0007669"/>
    <property type="project" value="TreeGrafter"/>
</dbReference>
<gene>
    <name evidence="9" type="ORF">EDC65_2474</name>
</gene>
<dbReference type="OrthoDB" id="9802264at2"/>
<accession>A0A3N1LGS8</accession>
<dbReference type="Pfam" id="PF00005">
    <property type="entry name" value="ABC_tran"/>
    <property type="match status" value="1"/>
</dbReference>
<dbReference type="InterPro" id="IPR027417">
    <property type="entry name" value="P-loop_NTPase"/>
</dbReference>
<dbReference type="CDD" id="cd03301">
    <property type="entry name" value="ABC_MalK_N"/>
    <property type="match status" value="1"/>
</dbReference>
<dbReference type="InterPro" id="IPR040582">
    <property type="entry name" value="OB_MalK-like"/>
</dbReference>
<keyword evidence="10" id="KW-1185">Reference proteome</keyword>
<keyword evidence="2" id="KW-0813">Transport</keyword>
<keyword evidence="4" id="KW-0997">Cell inner membrane</keyword>
<dbReference type="RefSeq" id="WP_123690029.1">
    <property type="nucleotide sequence ID" value="NZ_AP019700.1"/>
</dbReference>
<dbReference type="Proteomes" id="UP000278222">
    <property type="component" value="Unassembled WGS sequence"/>
</dbReference>
<dbReference type="Gene3D" id="3.40.50.300">
    <property type="entry name" value="P-loop containing nucleotide triphosphate hydrolases"/>
    <property type="match status" value="1"/>
</dbReference>
<name>A0A3N1LGS8_9PROT</name>
<keyword evidence="9" id="KW-0762">Sugar transport</keyword>
<dbReference type="PANTHER" id="PTHR43875:SF3">
    <property type="entry name" value="MALTOSE_MALTODEXTRIN IMPORT ATP-BINDING PROTEIN MALK"/>
    <property type="match status" value="1"/>
</dbReference>
<comment type="similarity">
    <text evidence="1">Belongs to the ABC transporter superfamily.</text>
</comment>
<dbReference type="Gene3D" id="2.40.50.140">
    <property type="entry name" value="Nucleic acid-binding proteins"/>
    <property type="match status" value="1"/>
</dbReference>
<sequence length="364" mass="38958">MATLELRGLAKSFGRTPVLAGLDLAVADGELVVLVGPSGCGKSTLLRLVAGLEDATAGDILLDGRSVIDVPAADRGAAMVFQSYALYPHQTVYGNLAFPLKMARRPRAELDAKVRAVAALLNIDGLLDRLPRELSGGQRQRVAMGRAMIREPRLFLFDEPLSNLDVELRVRMRLEIGRLQRELGVTTLYVTHDQTEAMTLADRIVVLRAGNVEQIGTPMEVYHQPATRFVAGFMGTPPMNFLPVKTMAEEAGGTRFTLGPDLAVTLPVRLAAQPEVLGIRPEHIHVAGPDEPGRLPPLSHTKPAAEHLGERSYGHANTVLGEIALLLPAGGTLPDETQALALALDVAALHAFAADGSRVEVRAA</sequence>
<dbReference type="NCBIfam" id="NF008653">
    <property type="entry name" value="PRK11650.1"/>
    <property type="match status" value="1"/>
</dbReference>
<evidence type="ECO:0000256" key="7">
    <source>
        <dbReference type="ARBA" id="ARBA00023136"/>
    </source>
</evidence>
<dbReference type="InterPro" id="IPR012340">
    <property type="entry name" value="NA-bd_OB-fold"/>
</dbReference>
<keyword evidence="5" id="KW-0547">Nucleotide-binding</keyword>
<dbReference type="AlphaFoldDB" id="A0A3N1LGS8"/>
<dbReference type="InterPro" id="IPR047641">
    <property type="entry name" value="ABC_transpr_MalK/UgpC-like"/>
</dbReference>
<evidence type="ECO:0000256" key="2">
    <source>
        <dbReference type="ARBA" id="ARBA00022448"/>
    </source>
</evidence>
<dbReference type="SMART" id="SM00382">
    <property type="entry name" value="AAA"/>
    <property type="match status" value="1"/>
</dbReference>
<keyword evidence="3" id="KW-1003">Cell membrane</keyword>
<dbReference type="InterPro" id="IPR017871">
    <property type="entry name" value="ABC_transporter-like_CS"/>
</dbReference>
<dbReference type="InterPro" id="IPR008995">
    <property type="entry name" value="Mo/tungstate-bd_C_term_dom"/>
</dbReference>